<feature type="transmembrane region" description="Helical" evidence="7">
    <location>
        <begin position="105"/>
        <end position="128"/>
    </location>
</feature>
<dbReference type="PANTHER" id="PTHR43005">
    <property type="entry name" value="BLR7065 PROTEIN"/>
    <property type="match status" value="1"/>
</dbReference>
<keyword evidence="5 7" id="KW-1133">Transmembrane helix</keyword>
<evidence type="ECO:0000256" key="3">
    <source>
        <dbReference type="ARBA" id="ARBA00022475"/>
    </source>
</evidence>
<keyword evidence="2 7" id="KW-0813">Transport</keyword>
<keyword evidence="10" id="KW-1185">Reference proteome</keyword>
<evidence type="ECO:0000313" key="10">
    <source>
        <dbReference type="Proteomes" id="UP000830167"/>
    </source>
</evidence>
<evidence type="ECO:0000256" key="4">
    <source>
        <dbReference type="ARBA" id="ARBA00022692"/>
    </source>
</evidence>
<dbReference type="EMBL" id="CP089291">
    <property type="protein sequence ID" value="UOF89676.1"/>
    <property type="molecule type" value="Genomic_DNA"/>
</dbReference>
<comment type="subcellular location">
    <subcellularLocation>
        <location evidence="1 7">Cell membrane</location>
        <topology evidence="1 7">Multi-pass membrane protein</topology>
    </subcellularLocation>
</comment>
<feature type="transmembrane region" description="Helical" evidence="7">
    <location>
        <begin position="12"/>
        <end position="36"/>
    </location>
</feature>
<keyword evidence="3" id="KW-1003">Cell membrane</keyword>
<evidence type="ECO:0000313" key="9">
    <source>
        <dbReference type="EMBL" id="UOF89676.1"/>
    </source>
</evidence>
<organism evidence="9 10">
    <name type="scientific">Fodinisporobacter ferrooxydans</name>
    <dbReference type="NCBI Taxonomy" id="2901836"/>
    <lineage>
        <taxon>Bacteria</taxon>
        <taxon>Bacillati</taxon>
        <taxon>Bacillota</taxon>
        <taxon>Bacilli</taxon>
        <taxon>Bacillales</taxon>
        <taxon>Alicyclobacillaceae</taxon>
        <taxon>Fodinisporobacter</taxon>
    </lineage>
</organism>
<feature type="transmembrane region" description="Helical" evidence="7">
    <location>
        <begin position="135"/>
        <end position="154"/>
    </location>
</feature>
<name>A0ABY4CKA2_9BACL</name>
<gene>
    <name evidence="9" type="ORF">LSG31_17585</name>
</gene>
<sequence>MNERKMEKRAGYSLMLPALLVIGLVTIFPILYSVWMSLNDIRLTTNGFLMKFIGFSNYNVIFSSPVYWHSVWFTVYYAIVTVVAELVIGMMIALAINGIEKLKDVSLVVMLIPWSLITVISAQMWAYIYNGVYGVLNYILQVLHVIGAPVTWLGTSTSAVIAMMVADIWKTTPFVVIILLGGLQMLSKEYFEAAYMDGANRWQTFWSVTFPLLRSSIALAGLFRILQAFGIFDLPFVLTGGGPGTTTQSLAILGEQALFQNLHFGVGSAIAVSTVALVLISCLIFLSAFRSLVEGESA</sequence>
<feature type="transmembrane region" description="Helical" evidence="7">
    <location>
        <begin position="160"/>
        <end position="183"/>
    </location>
</feature>
<dbReference type="Gene3D" id="1.10.3720.10">
    <property type="entry name" value="MetI-like"/>
    <property type="match status" value="1"/>
</dbReference>
<evidence type="ECO:0000256" key="7">
    <source>
        <dbReference type="RuleBase" id="RU363032"/>
    </source>
</evidence>
<feature type="transmembrane region" description="Helical" evidence="7">
    <location>
        <begin position="204"/>
        <end position="226"/>
    </location>
</feature>
<keyword evidence="6 7" id="KW-0472">Membrane</keyword>
<evidence type="ECO:0000256" key="6">
    <source>
        <dbReference type="ARBA" id="ARBA00023136"/>
    </source>
</evidence>
<feature type="transmembrane region" description="Helical" evidence="7">
    <location>
        <begin position="75"/>
        <end position="99"/>
    </location>
</feature>
<reference evidence="9" key="1">
    <citation type="submission" date="2021-12" db="EMBL/GenBank/DDBJ databases">
        <title>Alicyclobacillaceae gen. nov., sp. nov., isolated from chalcocite enrichment system.</title>
        <authorList>
            <person name="Jiang Z."/>
        </authorList>
    </citation>
    <scope>NUCLEOTIDE SEQUENCE</scope>
    <source>
        <strain evidence="9">MYW30-H2</strain>
    </source>
</reference>
<dbReference type="RefSeq" id="WP_347436366.1">
    <property type="nucleotide sequence ID" value="NZ_CP089291.1"/>
</dbReference>
<feature type="transmembrane region" description="Helical" evidence="7">
    <location>
        <begin position="264"/>
        <end position="289"/>
    </location>
</feature>
<dbReference type="PANTHER" id="PTHR43005:SF1">
    <property type="entry name" value="SPERMIDINE_PUTRESCINE TRANSPORT SYSTEM PERMEASE PROTEIN"/>
    <property type="match status" value="1"/>
</dbReference>
<dbReference type="CDD" id="cd06261">
    <property type="entry name" value="TM_PBP2"/>
    <property type="match status" value="1"/>
</dbReference>
<dbReference type="InterPro" id="IPR035906">
    <property type="entry name" value="MetI-like_sf"/>
</dbReference>
<dbReference type="SUPFAM" id="SSF161098">
    <property type="entry name" value="MetI-like"/>
    <property type="match status" value="1"/>
</dbReference>
<evidence type="ECO:0000256" key="2">
    <source>
        <dbReference type="ARBA" id="ARBA00022448"/>
    </source>
</evidence>
<accession>A0ABY4CKA2</accession>
<dbReference type="Pfam" id="PF00528">
    <property type="entry name" value="BPD_transp_1"/>
    <property type="match status" value="1"/>
</dbReference>
<feature type="domain" description="ABC transmembrane type-1" evidence="8">
    <location>
        <begin position="71"/>
        <end position="285"/>
    </location>
</feature>
<dbReference type="InterPro" id="IPR000515">
    <property type="entry name" value="MetI-like"/>
</dbReference>
<protein>
    <submittedName>
        <fullName evidence="9">Sugar ABC transporter permease</fullName>
    </submittedName>
</protein>
<comment type="similarity">
    <text evidence="7">Belongs to the binding-protein-dependent transport system permease family.</text>
</comment>
<dbReference type="PROSITE" id="PS50928">
    <property type="entry name" value="ABC_TM1"/>
    <property type="match status" value="1"/>
</dbReference>
<evidence type="ECO:0000259" key="8">
    <source>
        <dbReference type="PROSITE" id="PS50928"/>
    </source>
</evidence>
<evidence type="ECO:0000256" key="5">
    <source>
        <dbReference type="ARBA" id="ARBA00022989"/>
    </source>
</evidence>
<proteinExistence type="inferred from homology"/>
<keyword evidence="4 7" id="KW-0812">Transmembrane</keyword>
<feature type="transmembrane region" description="Helical" evidence="7">
    <location>
        <begin position="48"/>
        <end position="68"/>
    </location>
</feature>
<evidence type="ECO:0000256" key="1">
    <source>
        <dbReference type="ARBA" id="ARBA00004651"/>
    </source>
</evidence>
<dbReference type="Proteomes" id="UP000830167">
    <property type="component" value="Chromosome"/>
</dbReference>